<dbReference type="Proteomes" id="UP000238479">
    <property type="component" value="Chromosome 1"/>
</dbReference>
<evidence type="ECO:0000256" key="1">
    <source>
        <dbReference type="ARBA" id="ARBA00004123"/>
    </source>
</evidence>
<dbReference type="GO" id="GO:0005634">
    <property type="term" value="C:nucleus"/>
    <property type="evidence" value="ECO:0007669"/>
    <property type="project" value="UniProtKB-SubCell"/>
</dbReference>
<dbReference type="Gramene" id="PRQ57771">
    <property type="protein sequence ID" value="PRQ57771"/>
    <property type="gene ID" value="RchiOBHm_Chr1g0351961"/>
</dbReference>
<dbReference type="Pfam" id="PF02362">
    <property type="entry name" value="B3"/>
    <property type="match status" value="1"/>
</dbReference>
<keyword evidence="8" id="KW-1185">Reference proteome</keyword>
<evidence type="ECO:0000256" key="2">
    <source>
        <dbReference type="ARBA" id="ARBA00023015"/>
    </source>
</evidence>
<dbReference type="PANTHER" id="PTHR34269:SF11">
    <property type="entry name" value="B3 DOMAIN PROTEIN"/>
    <property type="match status" value="1"/>
</dbReference>
<dbReference type="OMA" id="SAHNHID"/>
<dbReference type="PANTHER" id="PTHR34269">
    <property type="entry name" value="TRANSCRIPTION FACTOR B3-DOMAIN FAMILY-RELATED"/>
    <property type="match status" value="1"/>
</dbReference>
<name>A0A2P6SGG3_ROSCH</name>
<dbReference type="SMART" id="SM01019">
    <property type="entry name" value="B3"/>
    <property type="match status" value="1"/>
</dbReference>
<organism evidence="7 8">
    <name type="scientific">Rosa chinensis</name>
    <name type="common">China rose</name>
    <dbReference type="NCBI Taxonomy" id="74649"/>
    <lineage>
        <taxon>Eukaryota</taxon>
        <taxon>Viridiplantae</taxon>
        <taxon>Streptophyta</taxon>
        <taxon>Embryophyta</taxon>
        <taxon>Tracheophyta</taxon>
        <taxon>Spermatophyta</taxon>
        <taxon>Magnoliopsida</taxon>
        <taxon>eudicotyledons</taxon>
        <taxon>Gunneridae</taxon>
        <taxon>Pentapetalae</taxon>
        <taxon>rosids</taxon>
        <taxon>fabids</taxon>
        <taxon>Rosales</taxon>
        <taxon>Rosaceae</taxon>
        <taxon>Rosoideae</taxon>
        <taxon>Rosoideae incertae sedis</taxon>
        <taxon>Rosa</taxon>
    </lineage>
</organism>
<dbReference type="SUPFAM" id="SSF101936">
    <property type="entry name" value="DNA-binding pseudobarrel domain"/>
    <property type="match status" value="1"/>
</dbReference>
<dbReference type="InterPro" id="IPR015300">
    <property type="entry name" value="DNA-bd_pseudobarrel_sf"/>
</dbReference>
<sequence length="182" mass="20659">MEPKTKSDPVVECDDAQNLHTLTEGSARPSAHNHIDEQVARDPALYKIKKKLTLSDLGNLSRLLVPKEMVKNHVLPHVNGDFVQRLESKAGKQVTVKDSDKETEHQLTFRYLRSSKSYVFNGNWMEIVKGRDLKKDDEIGLYWDTLNSNFHFSLLKLASQESQAADEVTRAWSSTMTSSLES</sequence>
<evidence type="ECO:0000313" key="8">
    <source>
        <dbReference type="Proteomes" id="UP000238479"/>
    </source>
</evidence>
<keyword evidence="4" id="KW-0804">Transcription</keyword>
<dbReference type="AlphaFoldDB" id="A0A2P6SGG3"/>
<dbReference type="InterPro" id="IPR003340">
    <property type="entry name" value="B3_DNA-bd"/>
</dbReference>
<gene>
    <name evidence="7" type="ORF">RchiOBHm_Chr1g0351961</name>
</gene>
<dbReference type="CDD" id="cd10017">
    <property type="entry name" value="B3_DNA"/>
    <property type="match status" value="1"/>
</dbReference>
<dbReference type="GO" id="GO:0003677">
    <property type="term" value="F:DNA binding"/>
    <property type="evidence" value="ECO:0007669"/>
    <property type="project" value="UniProtKB-KW"/>
</dbReference>
<evidence type="ECO:0000313" key="7">
    <source>
        <dbReference type="EMBL" id="PRQ57771.1"/>
    </source>
</evidence>
<dbReference type="InterPro" id="IPR051442">
    <property type="entry name" value="B3_domain"/>
</dbReference>
<feature type="domain" description="TF-B3" evidence="6">
    <location>
        <begin position="48"/>
        <end position="158"/>
    </location>
</feature>
<protein>
    <submittedName>
        <fullName evidence="7">Putative transcription factor B3-Domain family</fullName>
    </submittedName>
</protein>
<keyword evidence="3" id="KW-0238">DNA-binding</keyword>
<keyword evidence="2" id="KW-0805">Transcription regulation</keyword>
<evidence type="ECO:0000259" key="6">
    <source>
        <dbReference type="SMART" id="SM01019"/>
    </source>
</evidence>
<evidence type="ECO:0000256" key="4">
    <source>
        <dbReference type="ARBA" id="ARBA00023163"/>
    </source>
</evidence>
<dbReference type="Gene3D" id="2.40.330.10">
    <property type="entry name" value="DNA-binding pseudobarrel domain"/>
    <property type="match status" value="1"/>
</dbReference>
<comment type="caution">
    <text evidence="7">The sequence shown here is derived from an EMBL/GenBank/DDBJ whole genome shotgun (WGS) entry which is preliminary data.</text>
</comment>
<comment type="subcellular location">
    <subcellularLocation>
        <location evidence="1">Nucleus</location>
    </subcellularLocation>
</comment>
<proteinExistence type="predicted"/>
<accession>A0A2P6SGG3</accession>
<dbReference type="EMBL" id="PDCK01000039">
    <property type="protein sequence ID" value="PRQ57771.1"/>
    <property type="molecule type" value="Genomic_DNA"/>
</dbReference>
<evidence type="ECO:0000256" key="5">
    <source>
        <dbReference type="ARBA" id="ARBA00023242"/>
    </source>
</evidence>
<reference evidence="7 8" key="1">
    <citation type="journal article" date="2018" name="Nat. Genet.">
        <title>The Rosa genome provides new insights in the design of modern roses.</title>
        <authorList>
            <person name="Bendahmane M."/>
        </authorList>
    </citation>
    <scope>NUCLEOTIDE SEQUENCE [LARGE SCALE GENOMIC DNA]</scope>
    <source>
        <strain evidence="8">cv. Old Blush</strain>
    </source>
</reference>
<evidence type="ECO:0000256" key="3">
    <source>
        <dbReference type="ARBA" id="ARBA00023125"/>
    </source>
</evidence>
<keyword evidence="5" id="KW-0539">Nucleus</keyword>